<reference evidence="3" key="2">
    <citation type="submission" date="2021-02" db="EMBL/GenBank/DDBJ databases">
        <title>Aspergillus puulaauensis MK2 genome sequence.</title>
        <authorList>
            <person name="Futagami T."/>
            <person name="Mori K."/>
            <person name="Kadooka C."/>
            <person name="Tanaka T."/>
        </authorList>
    </citation>
    <scope>NUCLEOTIDE SEQUENCE</scope>
    <source>
        <strain evidence="3">MK2</strain>
    </source>
</reference>
<feature type="domain" description="DUF6314" evidence="2">
    <location>
        <begin position="37"/>
        <end position="165"/>
    </location>
</feature>
<evidence type="ECO:0000256" key="1">
    <source>
        <dbReference type="SAM" id="MobiDB-lite"/>
    </source>
</evidence>
<proteinExistence type="predicted"/>
<protein>
    <recommendedName>
        <fullName evidence="2">DUF6314 domain-containing protein</fullName>
    </recommendedName>
</protein>
<dbReference type="InterPro" id="IPR045632">
    <property type="entry name" value="DUF6314"/>
</dbReference>
<dbReference type="Pfam" id="PF19834">
    <property type="entry name" value="DUF6314"/>
    <property type="match status" value="2"/>
</dbReference>
<dbReference type="RefSeq" id="XP_041551083.1">
    <property type="nucleotide sequence ID" value="XM_041697838.1"/>
</dbReference>
<name>A0A7R7XCN5_9EURO</name>
<dbReference type="OrthoDB" id="66881at2759"/>
<dbReference type="AlphaFoldDB" id="A0A7R7XCN5"/>
<dbReference type="GeneID" id="64968894"/>
<reference evidence="3" key="1">
    <citation type="submission" date="2021-01" db="EMBL/GenBank/DDBJ databases">
        <authorList>
            <consortium name="Aspergillus puulaauensis MK2 genome sequencing consortium"/>
            <person name="Kazuki M."/>
            <person name="Futagami T."/>
        </authorList>
    </citation>
    <scope>NUCLEOTIDE SEQUENCE</scope>
    <source>
        <strain evidence="3">MK2</strain>
    </source>
</reference>
<organism evidence="3 4">
    <name type="scientific">Aspergillus puulaauensis</name>
    <dbReference type="NCBI Taxonomy" id="1220207"/>
    <lineage>
        <taxon>Eukaryota</taxon>
        <taxon>Fungi</taxon>
        <taxon>Dikarya</taxon>
        <taxon>Ascomycota</taxon>
        <taxon>Pezizomycotina</taxon>
        <taxon>Eurotiomycetes</taxon>
        <taxon>Eurotiomycetidae</taxon>
        <taxon>Eurotiales</taxon>
        <taxon>Aspergillaceae</taxon>
        <taxon>Aspergillus</taxon>
    </lineage>
</organism>
<dbReference type="Proteomes" id="UP000654913">
    <property type="component" value="Chromosome 1"/>
</dbReference>
<keyword evidence="4" id="KW-1185">Reference proteome</keyword>
<evidence type="ECO:0000313" key="3">
    <source>
        <dbReference type="EMBL" id="BCS18889.1"/>
    </source>
</evidence>
<evidence type="ECO:0000259" key="2">
    <source>
        <dbReference type="Pfam" id="PF19834"/>
    </source>
</evidence>
<gene>
    <name evidence="3" type="ORF">APUU_11717S</name>
</gene>
<feature type="compositionally biased region" description="Low complexity" evidence="1">
    <location>
        <begin position="24"/>
        <end position="35"/>
    </location>
</feature>
<evidence type="ECO:0000313" key="4">
    <source>
        <dbReference type="Proteomes" id="UP000654913"/>
    </source>
</evidence>
<feature type="region of interest" description="Disordered" evidence="1">
    <location>
        <begin position="165"/>
        <end position="196"/>
    </location>
</feature>
<dbReference type="KEGG" id="apuu:APUU_11717S"/>
<sequence length="257" mass="28378">MTTPIPPSENPTMPPRNLLPTIFSSLSRTPSSTSPTRWTLLRTLKSENTNDMQGDLHGTATFTPLRSHRLDQTTQINTHETETEGSGNGNGYTDLLYSEEGSLPQSFGPGLRWTKKYIWRLSANGRISVWFVKIDKNQKSSADGQVPDEEEADYLFHEFDFVSSSSSDSTATSEVKSESGEEFVTPPVPPEVGSDSGLQTKIVAARGNHLCIKDMYRTAYAFRVAEGSGEVLSWASRHVVKGPKKGQDIVNLYSRAM</sequence>
<accession>A0A7R7XCN5</accession>
<dbReference type="EMBL" id="AP024443">
    <property type="protein sequence ID" value="BCS18889.1"/>
    <property type="molecule type" value="Genomic_DNA"/>
</dbReference>
<feature type="region of interest" description="Disordered" evidence="1">
    <location>
        <begin position="1"/>
        <end position="35"/>
    </location>
</feature>
<feature type="compositionally biased region" description="Low complexity" evidence="1">
    <location>
        <begin position="165"/>
        <end position="174"/>
    </location>
</feature>
<feature type="domain" description="DUF6314" evidence="2">
    <location>
        <begin position="202"/>
        <end position="255"/>
    </location>
</feature>
<feature type="compositionally biased region" description="Pro residues" evidence="1">
    <location>
        <begin position="1"/>
        <end position="14"/>
    </location>
</feature>